<feature type="domain" description="PKD" evidence="2">
    <location>
        <begin position="74"/>
        <end position="112"/>
    </location>
</feature>
<dbReference type="SUPFAM" id="SSF49299">
    <property type="entry name" value="PKD domain"/>
    <property type="match status" value="1"/>
</dbReference>
<dbReference type="Proteomes" id="UP000318733">
    <property type="component" value="Unassembled WGS sequence"/>
</dbReference>
<dbReference type="Pfam" id="PF18911">
    <property type="entry name" value="PKD_4"/>
    <property type="match status" value="1"/>
</dbReference>
<dbReference type="CDD" id="cd00146">
    <property type="entry name" value="PKD"/>
    <property type="match status" value="1"/>
</dbReference>
<gene>
    <name evidence="3" type="ORF">FO440_12940</name>
</gene>
<dbReference type="OrthoDB" id="5134860at2"/>
<keyword evidence="1" id="KW-0732">Signal</keyword>
<evidence type="ECO:0000256" key="1">
    <source>
        <dbReference type="SAM" id="SignalP"/>
    </source>
</evidence>
<proteinExistence type="predicted"/>
<evidence type="ECO:0000259" key="2">
    <source>
        <dbReference type="PROSITE" id="PS50093"/>
    </source>
</evidence>
<evidence type="ECO:0000313" key="4">
    <source>
        <dbReference type="Proteomes" id="UP000318733"/>
    </source>
</evidence>
<protein>
    <submittedName>
        <fullName evidence="3">PKD domain-containing protein</fullName>
    </submittedName>
</protein>
<sequence>MKINTQLPMKKLMKPLGLLFCMAAIVSCSKKDQPLPVDVTPINPLSDFTITADPSDALTYMFTSLAKNDIKLAWRFGDDSLSTDSNPTHTYQTTGNYQVSLETTSKTGNTSNKYTNLLLDPNKILQATAVKTEVLYQLQFGITINAKIKSAAWTFNAVDPVTAVVKTTTSTSLTPLVSFAYGSFNNFSLTVTTDKGSVVTISKSVTTDGIATDVTQTNVGYSVTYDNTDNTNENAAKLIDNNTQTKFGYYSAFPGDENIQLTFPAPIAVKLYAIENGNDSESTRDPKEWYIEGSNDGGTTWSQVDHQLLTIGFADYLTSIGQYDTRYYRYFYYPIANPKAYSMYRWRIVSTFAGAFQIMEFKLFE</sequence>
<dbReference type="SUPFAM" id="SSF49785">
    <property type="entry name" value="Galactose-binding domain-like"/>
    <property type="match status" value="1"/>
</dbReference>
<keyword evidence="4" id="KW-1185">Reference proteome</keyword>
<dbReference type="InterPro" id="IPR000601">
    <property type="entry name" value="PKD_dom"/>
</dbReference>
<dbReference type="Gene3D" id="2.60.40.10">
    <property type="entry name" value="Immunoglobulins"/>
    <property type="match status" value="1"/>
</dbReference>
<feature type="signal peptide" evidence="1">
    <location>
        <begin position="1"/>
        <end position="23"/>
    </location>
</feature>
<evidence type="ECO:0000313" key="3">
    <source>
        <dbReference type="EMBL" id="TSJ40648.1"/>
    </source>
</evidence>
<dbReference type="Gene3D" id="2.60.120.260">
    <property type="entry name" value="Galactose-binding domain-like"/>
    <property type="match status" value="1"/>
</dbReference>
<feature type="chain" id="PRO_5022155747" evidence="1">
    <location>
        <begin position="24"/>
        <end position="365"/>
    </location>
</feature>
<name>A0A556MLC7_9SPHI</name>
<dbReference type="PROSITE" id="PS50093">
    <property type="entry name" value="PKD"/>
    <property type="match status" value="1"/>
</dbReference>
<dbReference type="EMBL" id="VLPK01000002">
    <property type="protein sequence ID" value="TSJ40648.1"/>
    <property type="molecule type" value="Genomic_DNA"/>
</dbReference>
<comment type="caution">
    <text evidence="3">The sequence shown here is derived from an EMBL/GenBank/DDBJ whole genome shotgun (WGS) entry which is preliminary data.</text>
</comment>
<dbReference type="AlphaFoldDB" id="A0A556MLC7"/>
<organism evidence="3 4">
    <name type="scientific">Mucilaginibacter corticis</name>
    <dbReference type="NCBI Taxonomy" id="2597670"/>
    <lineage>
        <taxon>Bacteria</taxon>
        <taxon>Pseudomonadati</taxon>
        <taxon>Bacteroidota</taxon>
        <taxon>Sphingobacteriia</taxon>
        <taxon>Sphingobacteriales</taxon>
        <taxon>Sphingobacteriaceae</taxon>
        <taxon>Mucilaginibacter</taxon>
    </lineage>
</organism>
<dbReference type="InterPro" id="IPR013783">
    <property type="entry name" value="Ig-like_fold"/>
</dbReference>
<accession>A0A556MLC7</accession>
<dbReference type="SMART" id="SM00089">
    <property type="entry name" value="PKD"/>
    <property type="match status" value="1"/>
</dbReference>
<dbReference type="InterPro" id="IPR008979">
    <property type="entry name" value="Galactose-bd-like_sf"/>
</dbReference>
<dbReference type="InterPro" id="IPR035986">
    <property type="entry name" value="PKD_dom_sf"/>
</dbReference>
<dbReference type="RefSeq" id="WP_144248687.1">
    <property type="nucleotide sequence ID" value="NZ_VLPK01000002.1"/>
</dbReference>
<reference evidence="3 4" key="1">
    <citation type="submission" date="2019-07" db="EMBL/GenBank/DDBJ databases">
        <authorList>
            <person name="Huq M.A."/>
        </authorList>
    </citation>
    <scope>NUCLEOTIDE SEQUENCE [LARGE SCALE GENOMIC DNA]</scope>
    <source>
        <strain evidence="3 4">MAH-19</strain>
    </source>
</reference>
<dbReference type="InterPro" id="IPR022409">
    <property type="entry name" value="PKD/Chitinase_dom"/>
</dbReference>
<dbReference type="PROSITE" id="PS51257">
    <property type="entry name" value="PROKAR_LIPOPROTEIN"/>
    <property type="match status" value="1"/>
</dbReference>